<dbReference type="Pfam" id="PF06955">
    <property type="entry name" value="XET_C"/>
    <property type="match status" value="1"/>
</dbReference>
<evidence type="ECO:0000256" key="3">
    <source>
        <dbReference type="ARBA" id="ARBA00022525"/>
    </source>
</evidence>
<evidence type="ECO:0000313" key="14">
    <source>
        <dbReference type="Proteomes" id="UP000504609"/>
    </source>
</evidence>
<proteinExistence type="inferred from homology"/>
<dbReference type="Gene3D" id="2.60.120.200">
    <property type="match status" value="1"/>
</dbReference>
<dbReference type="Pfam" id="PF00722">
    <property type="entry name" value="Glyco_hydro_16"/>
    <property type="match status" value="1"/>
</dbReference>
<dbReference type="PANTHER" id="PTHR31062">
    <property type="entry name" value="XYLOGLUCAN ENDOTRANSGLUCOSYLASE/HYDROLASE PROTEIN 8-RELATED"/>
    <property type="match status" value="1"/>
</dbReference>
<comment type="subcellular location">
    <subcellularLocation>
        <location evidence="12">Secreted</location>
        <location evidence="12">Cell wall</location>
    </subcellularLocation>
    <subcellularLocation>
        <location evidence="12">Secreted</location>
        <location evidence="12">Extracellular space</location>
        <location evidence="12">Apoplast</location>
    </subcellularLocation>
</comment>
<evidence type="ECO:0000256" key="11">
    <source>
        <dbReference type="PIRSR" id="PIRSR005604-2"/>
    </source>
</evidence>
<dbReference type="GeneID" id="111452177"/>
<keyword evidence="6 12" id="KW-0378">Hydrolase</keyword>
<keyword evidence="4 12" id="KW-0808">Transferase</keyword>
<sequence length="290" mass="33398">MARWLLYSKPMRLLACFLVLLLWSVSVSCRTDFDELFQPNWSPDHIFIEQDHANLTLDSVSGCGFESKKKYLFGKASVQIKLVEGDSAGTVTAFYMASEGPNHDELDFEFLGNLSGQPYLVQTNVYANGTGNREQRHTLWFDPTTDFHTYSLFWNRHSIVFLVDNIPIRVFENKEESGVAYPRNQAMGVRGSIWNADDWATQGGRVKTNWSNAPFVATFRSFDIKACELEPEEDAEAKCGMPSQFWWDKPSLRGLTRHKAHQLKWVRARHLVYDYCKDSVRFTELPRECA</sequence>
<evidence type="ECO:0000256" key="6">
    <source>
        <dbReference type="ARBA" id="ARBA00022801"/>
    </source>
</evidence>
<dbReference type="KEGG" id="cmos:111452177"/>
<dbReference type="InterPro" id="IPR010713">
    <property type="entry name" value="XET_C"/>
</dbReference>
<keyword evidence="14" id="KW-1185">Reference proteome</keyword>
<dbReference type="AlphaFoldDB" id="A0A6J1GA53"/>
<evidence type="ECO:0000256" key="12">
    <source>
        <dbReference type="RuleBase" id="RU361120"/>
    </source>
</evidence>
<evidence type="ECO:0000256" key="4">
    <source>
        <dbReference type="ARBA" id="ARBA00022679"/>
    </source>
</evidence>
<keyword evidence="2 12" id="KW-0052">Apoplast</keyword>
<keyword evidence="3 12" id="KW-0964">Secreted</keyword>
<dbReference type="SUPFAM" id="SSF49899">
    <property type="entry name" value="Concanavalin A-like lectins/glucanases"/>
    <property type="match status" value="1"/>
</dbReference>
<dbReference type="GO" id="GO:0004553">
    <property type="term" value="F:hydrolase activity, hydrolyzing O-glycosyl compounds"/>
    <property type="evidence" value="ECO:0007669"/>
    <property type="project" value="InterPro"/>
</dbReference>
<dbReference type="EC" id="2.4.1.207" evidence="12"/>
<dbReference type="PROSITE" id="PS51257">
    <property type="entry name" value="PROKAR_LIPOPROTEIN"/>
    <property type="match status" value="1"/>
</dbReference>
<feature type="domain" description="GH16" evidence="13">
    <location>
        <begin position="2"/>
        <end position="219"/>
    </location>
</feature>
<evidence type="ECO:0000259" key="13">
    <source>
        <dbReference type="PROSITE" id="PS51762"/>
    </source>
</evidence>
<evidence type="ECO:0000256" key="7">
    <source>
        <dbReference type="ARBA" id="ARBA00023157"/>
    </source>
</evidence>
<comment type="PTM">
    <text evidence="12">Contains at least one intrachain disulfide bond essential for its enzymatic activity.</text>
</comment>
<keyword evidence="8" id="KW-0325">Glycoprotein</keyword>
<evidence type="ECO:0000313" key="15">
    <source>
        <dbReference type="RefSeq" id="XP_022948524.1"/>
    </source>
</evidence>
<comment type="similarity">
    <text evidence="12">Belongs to the glycosyl hydrolase 16 family.</text>
</comment>
<dbReference type="FunFam" id="2.60.120.200:FF:000025">
    <property type="entry name" value="Xyloglucan endotransglucosylase/hydrolase"/>
    <property type="match status" value="1"/>
</dbReference>
<reference evidence="15" key="1">
    <citation type="submission" date="2025-08" db="UniProtKB">
        <authorList>
            <consortium name="RefSeq"/>
        </authorList>
    </citation>
    <scope>IDENTIFICATION</scope>
    <source>
        <tissue evidence="15">Young leaves</tissue>
    </source>
</reference>
<evidence type="ECO:0000256" key="1">
    <source>
        <dbReference type="ARBA" id="ARBA00022512"/>
    </source>
</evidence>
<keyword evidence="9 12" id="KW-0326">Glycosidase</keyword>
<evidence type="ECO:0000256" key="9">
    <source>
        <dbReference type="ARBA" id="ARBA00023295"/>
    </source>
</evidence>
<evidence type="ECO:0000256" key="8">
    <source>
        <dbReference type="ARBA" id="ARBA00023180"/>
    </source>
</evidence>
<dbReference type="GO" id="GO:0042546">
    <property type="term" value="P:cell wall biogenesis"/>
    <property type="evidence" value="ECO:0007669"/>
    <property type="project" value="InterPro"/>
</dbReference>
<name>A0A6J1GA53_CUCMO</name>
<dbReference type="InterPro" id="IPR008263">
    <property type="entry name" value="GH16_AS"/>
</dbReference>
<keyword evidence="7" id="KW-1015">Disulfide bond</keyword>
<feature type="chain" id="PRO_5027152266" description="Xyloglucan endotransglucosylase/hydrolase" evidence="12">
    <location>
        <begin position="30"/>
        <end position="290"/>
    </location>
</feature>
<dbReference type="GO" id="GO:0071555">
    <property type="term" value="P:cell wall organization"/>
    <property type="evidence" value="ECO:0007669"/>
    <property type="project" value="UniProtKB-KW"/>
</dbReference>
<protein>
    <recommendedName>
        <fullName evidence="12">Xyloglucan endotransglucosylase/hydrolase</fullName>
        <ecNumber evidence="12">2.4.1.207</ecNumber>
    </recommendedName>
</protein>
<dbReference type="InterPro" id="IPR000757">
    <property type="entry name" value="Beta-glucanase-like"/>
</dbReference>
<dbReference type="Proteomes" id="UP000504609">
    <property type="component" value="Unplaced"/>
</dbReference>
<keyword evidence="1 12" id="KW-0134">Cell wall</keyword>
<dbReference type="GO" id="GO:0010411">
    <property type="term" value="P:xyloglucan metabolic process"/>
    <property type="evidence" value="ECO:0007669"/>
    <property type="project" value="InterPro"/>
</dbReference>
<dbReference type="RefSeq" id="XP_022948524.1">
    <property type="nucleotide sequence ID" value="XM_023092756.1"/>
</dbReference>
<organism evidence="14 15">
    <name type="scientific">Cucurbita moschata</name>
    <name type="common">Winter crookneck squash</name>
    <name type="synonym">Cucurbita pepo var. moschata</name>
    <dbReference type="NCBI Taxonomy" id="3662"/>
    <lineage>
        <taxon>Eukaryota</taxon>
        <taxon>Viridiplantae</taxon>
        <taxon>Streptophyta</taxon>
        <taxon>Embryophyta</taxon>
        <taxon>Tracheophyta</taxon>
        <taxon>Spermatophyta</taxon>
        <taxon>Magnoliopsida</taxon>
        <taxon>eudicotyledons</taxon>
        <taxon>Gunneridae</taxon>
        <taxon>Pentapetalae</taxon>
        <taxon>rosids</taxon>
        <taxon>fabids</taxon>
        <taxon>Cucurbitales</taxon>
        <taxon>Cucurbitaceae</taxon>
        <taxon>Cucurbiteae</taxon>
        <taxon>Cucurbita</taxon>
    </lineage>
</organism>
<accession>A0A6J1GA53</accession>
<evidence type="ECO:0000256" key="2">
    <source>
        <dbReference type="ARBA" id="ARBA00022523"/>
    </source>
</evidence>
<dbReference type="PROSITE" id="PS51762">
    <property type="entry name" value="GH16_2"/>
    <property type="match status" value="1"/>
</dbReference>
<feature type="active site" description="Proton donor" evidence="10">
    <location>
        <position position="109"/>
    </location>
</feature>
<dbReference type="InterPro" id="IPR016455">
    <property type="entry name" value="XTH"/>
</dbReference>
<comment type="function">
    <text evidence="12">Catalyzes xyloglucan endohydrolysis (XEH) and/or endotransglycosylation (XET). Cleaves and religates xyloglucan polymers, an essential constituent of the primary cell wall, and thereby participates in cell wall construction of growing tissues.</text>
</comment>
<dbReference type="CDD" id="cd02176">
    <property type="entry name" value="GH16_XET"/>
    <property type="match status" value="1"/>
</dbReference>
<dbReference type="InterPro" id="IPR013320">
    <property type="entry name" value="ConA-like_dom_sf"/>
</dbReference>
<dbReference type="GlyCosmos" id="A0A6J1GA53">
    <property type="glycosylation" value="1 site, No reported glycans"/>
</dbReference>
<dbReference type="PIRSF" id="PIRSF005604">
    <property type="entry name" value="XET"/>
    <property type="match status" value="1"/>
</dbReference>
<dbReference type="GO" id="GO:0048046">
    <property type="term" value="C:apoplast"/>
    <property type="evidence" value="ECO:0007669"/>
    <property type="project" value="UniProtKB-SubCell"/>
</dbReference>
<gene>
    <name evidence="15" type="primary">LOC111452177</name>
</gene>
<feature type="glycosylation site" description="N-linked (GlcNAc...) asparagine" evidence="11">
    <location>
        <position position="113"/>
    </location>
</feature>
<keyword evidence="12" id="KW-0961">Cell wall biogenesis/degradation</keyword>
<dbReference type="InterPro" id="IPR044791">
    <property type="entry name" value="Beta-glucanase/XTH"/>
</dbReference>
<feature type="active site" description="Nucleophile" evidence="10">
    <location>
        <position position="105"/>
    </location>
</feature>
<evidence type="ECO:0000256" key="10">
    <source>
        <dbReference type="PIRSR" id="PIRSR005604-1"/>
    </source>
</evidence>
<keyword evidence="5 12" id="KW-0732">Signal</keyword>
<evidence type="ECO:0000256" key="5">
    <source>
        <dbReference type="ARBA" id="ARBA00022729"/>
    </source>
</evidence>
<dbReference type="PROSITE" id="PS01034">
    <property type="entry name" value="GH16_1"/>
    <property type="match status" value="1"/>
</dbReference>
<dbReference type="GO" id="GO:0016762">
    <property type="term" value="F:xyloglucan:xyloglucosyl transferase activity"/>
    <property type="evidence" value="ECO:0007669"/>
    <property type="project" value="UniProtKB-EC"/>
</dbReference>
<feature type="signal peptide" evidence="12">
    <location>
        <begin position="1"/>
        <end position="29"/>
    </location>
</feature>